<evidence type="ECO:0000256" key="3">
    <source>
        <dbReference type="ARBA" id="ARBA00022840"/>
    </source>
</evidence>
<evidence type="ECO:0000259" key="4">
    <source>
        <dbReference type="PROSITE" id="PS50893"/>
    </source>
</evidence>
<dbReference type="InterPro" id="IPR027417">
    <property type="entry name" value="P-loop_NTPase"/>
</dbReference>
<protein>
    <submittedName>
        <fullName evidence="5">Putative spermidine/putrescine transport system ATP-binding protein</fullName>
    </submittedName>
</protein>
<dbReference type="GO" id="GO:0016887">
    <property type="term" value="F:ATP hydrolysis activity"/>
    <property type="evidence" value="ECO:0007669"/>
    <property type="project" value="InterPro"/>
</dbReference>
<feature type="domain" description="ABC transporter" evidence="4">
    <location>
        <begin position="4"/>
        <end position="234"/>
    </location>
</feature>
<dbReference type="EMBL" id="SMGD01000011">
    <property type="protein sequence ID" value="TCK59104.1"/>
    <property type="molecule type" value="Genomic_DNA"/>
</dbReference>
<proteinExistence type="predicted"/>
<evidence type="ECO:0000256" key="1">
    <source>
        <dbReference type="ARBA" id="ARBA00022448"/>
    </source>
</evidence>
<sequence length="339" mass="38441">MHSVVINQLEKRYDQKTVFYDINLSIEGGEFLTLLGPSGCGKSTLLRCLAGLTEVDHGQISLSNEDITNFAPQKRGIGMVFQSYALFPNLTVWENIAFGLRIQKLDEANIKEKVTRILELVELTGYKSRYPAALSGGQRQRVALARSLVVEPKVLLLDEPLSALDARIRKHLRRQIRAIQQELNLTTIFVTHDQEEALTMSDRIALMNAGQIMQCDTPERLYTEPANHFAATFMGQYNVLTSQQAQQLLGISTQHEVAIRPESIYLYEASRQYPEYFSQKLSATVLSHQLLGTIIRYEVTINNIQLTVDLLNRHAQRLIEPGKELLLLVDKSAIRYLKE</sequence>
<dbReference type="Gene3D" id="3.40.50.300">
    <property type="entry name" value="P-loop containing nucleotide triphosphate hydrolases"/>
    <property type="match status" value="1"/>
</dbReference>
<dbReference type="Proteomes" id="UP000295565">
    <property type="component" value="Unassembled WGS sequence"/>
</dbReference>
<dbReference type="PANTHER" id="PTHR42781">
    <property type="entry name" value="SPERMIDINE/PUTRESCINE IMPORT ATP-BINDING PROTEIN POTA"/>
    <property type="match status" value="1"/>
</dbReference>
<dbReference type="InterPro" id="IPR008995">
    <property type="entry name" value="Mo/tungstate-bd_C_term_dom"/>
</dbReference>
<dbReference type="PROSITE" id="PS00211">
    <property type="entry name" value="ABC_TRANSPORTER_1"/>
    <property type="match status" value="1"/>
</dbReference>
<dbReference type="InterPro" id="IPR003593">
    <property type="entry name" value="AAA+_ATPase"/>
</dbReference>
<dbReference type="InterPro" id="IPR013611">
    <property type="entry name" value="Transp-assoc_OB_typ2"/>
</dbReference>
<dbReference type="GO" id="GO:0005524">
    <property type="term" value="F:ATP binding"/>
    <property type="evidence" value="ECO:0007669"/>
    <property type="project" value="UniProtKB-KW"/>
</dbReference>
<dbReference type="SUPFAM" id="SSF50331">
    <property type="entry name" value="MOP-like"/>
    <property type="match status" value="1"/>
</dbReference>
<accession>A0A4R1K4R6</accession>
<gene>
    <name evidence="5" type="ORF">EV690_1272</name>
</gene>
<dbReference type="RefSeq" id="WP_131912062.1">
    <property type="nucleotide sequence ID" value="NZ_OU594967.1"/>
</dbReference>
<dbReference type="Pfam" id="PF08402">
    <property type="entry name" value="TOBE_2"/>
    <property type="match status" value="1"/>
</dbReference>
<keyword evidence="6" id="KW-1185">Reference proteome</keyword>
<evidence type="ECO:0000256" key="2">
    <source>
        <dbReference type="ARBA" id="ARBA00022741"/>
    </source>
</evidence>
<keyword evidence="1" id="KW-0813">Transport</keyword>
<dbReference type="AlphaFoldDB" id="A0A4R1K4R6"/>
<dbReference type="GO" id="GO:0043190">
    <property type="term" value="C:ATP-binding cassette (ABC) transporter complex"/>
    <property type="evidence" value="ECO:0007669"/>
    <property type="project" value="InterPro"/>
</dbReference>
<reference evidence="5 6" key="1">
    <citation type="submission" date="2019-03" db="EMBL/GenBank/DDBJ databases">
        <title>Genomic Encyclopedia of Type Strains, Phase IV (KMG-IV): sequencing the most valuable type-strain genomes for metagenomic binning, comparative biology and taxonomic classification.</title>
        <authorList>
            <person name="Goeker M."/>
        </authorList>
    </citation>
    <scope>NUCLEOTIDE SEQUENCE [LARGE SCALE GENOMIC DNA]</scope>
    <source>
        <strain evidence="5 6">DSM 18577</strain>
    </source>
</reference>
<keyword evidence="2" id="KW-0547">Nucleotide-binding</keyword>
<dbReference type="InterPro" id="IPR017871">
    <property type="entry name" value="ABC_transporter-like_CS"/>
</dbReference>
<dbReference type="FunFam" id="3.40.50.300:FF:000042">
    <property type="entry name" value="Maltose/maltodextrin ABC transporter, ATP-binding protein"/>
    <property type="match status" value="1"/>
</dbReference>
<evidence type="ECO:0000313" key="5">
    <source>
        <dbReference type="EMBL" id="TCK59104.1"/>
    </source>
</evidence>
<dbReference type="Pfam" id="PF00005">
    <property type="entry name" value="ABC_tran"/>
    <property type="match status" value="1"/>
</dbReference>
<comment type="caution">
    <text evidence="5">The sequence shown here is derived from an EMBL/GenBank/DDBJ whole genome shotgun (WGS) entry which is preliminary data.</text>
</comment>
<dbReference type="PROSITE" id="PS50893">
    <property type="entry name" value="ABC_TRANSPORTER_2"/>
    <property type="match status" value="1"/>
</dbReference>
<name>A0A4R1K4R6_9GAMM</name>
<dbReference type="SMART" id="SM00382">
    <property type="entry name" value="AAA"/>
    <property type="match status" value="1"/>
</dbReference>
<dbReference type="GO" id="GO:0140359">
    <property type="term" value="F:ABC-type transporter activity"/>
    <property type="evidence" value="ECO:0007669"/>
    <property type="project" value="UniProtKB-ARBA"/>
</dbReference>
<dbReference type="PANTHER" id="PTHR42781:SF4">
    <property type="entry name" value="SPERMIDINE_PUTRESCINE IMPORT ATP-BINDING PROTEIN POTA"/>
    <property type="match status" value="1"/>
</dbReference>
<organism evidence="5 6">
    <name type="scientific">Celerinatantimonas diazotrophica</name>
    <dbReference type="NCBI Taxonomy" id="412034"/>
    <lineage>
        <taxon>Bacteria</taxon>
        <taxon>Pseudomonadati</taxon>
        <taxon>Pseudomonadota</taxon>
        <taxon>Gammaproteobacteria</taxon>
        <taxon>Celerinatantimonadaceae</taxon>
        <taxon>Celerinatantimonas</taxon>
    </lineage>
</organism>
<evidence type="ECO:0000313" key="6">
    <source>
        <dbReference type="Proteomes" id="UP000295565"/>
    </source>
</evidence>
<keyword evidence="3 5" id="KW-0067">ATP-binding</keyword>
<dbReference type="OrthoDB" id="9802264at2"/>
<dbReference type="InterPro" id="IPR050093">
    <property type="entry name" value="ABC_SmlMolc_Importer"/>
</dbReference>
<dbReference type="InterPro" id="IPR003439">
    <property type="entry name" value="ABC_transporter-like_ATP-bd"/>
</dbReference>
<dbReference type="SUPFAM" id="SSF52540">
    <property type="entry name" value="P-loop containing nucleoside triphosphate hydrolases"/>
    <property type="match status" value="1"/>
</dbReference>